<organism evidence="2">
    <name type="scientific">hydrothermal vent metagenome</name>
    <dbReference type="NCBI Taxonomy" id="652676"/>
    <lineage>
        <taxon>unclassified sequences</taxon>
        <taxon>metagenomes</taxon>
        <taxon>ecological metagenomes</taxon>
    </lineage>
</organism>
<feature type="region of interest" description="Disordered" evidence="1">
    <location>
        <begin position="39"/>
        <end position="60"/>
    </location>
</feature>
<evidence type="ECO:0000256" key="1">
    <source>
        <dbReference type="SAM" id="MobiDB-lite"/>
    </source>
</evidence>
<proteinExistence type="predicted"/>
<evidence type="ECO:0000313" key="2">
    <source>
        <dbReference type="EMBL" id="VAW32309.1"/>
    </source>
</evidence>
<protein>
    <submittedName>
        <fullName evidence="2">Uncharacterized protein</fullName>
    </submittedName>
</protein>
<gene>
    <name evidence="2" type="ORF">MNBD_CPR01-226</name>
</gene>
<sequence length="74" mass="8665">MKKYKKLFKLNPEEFKFVTKKISIDGQGLLDFLNAGCDNARNSRNKNRKPRDEISSEKDLSKEGAEVLRMFQRN</sequence>
<reference evidence="2" key="1">
    <citation type="submission" date="2018-06" db="EMBL/GenBank/DDBJ databases">
        <authorList>
            <person name="Zhirakovskaya E."/>
        </authorList>
    </citation>
    <scope>NUCLEOTIDE SEQUENCE</scope>
</reference>
<dbReference type="EMBL" id="UOEV01000035">
    <property type="protein sequence ID" value="VAW32309.1"/>
    <property type="molecule type" value="Genomic_DNA"/>
</dbReference>
<dbReference type="AlphaFoldDB" id="A0A3B0V661"/>
<feature type="compositionally biased region" description="Basic and acidic residues" evidence="1">
    <location>
        <begin position="50"/>
        <end position="60"/>
    </location>
</feature>
<accession>A0A3B0V661</accession>
<name>A0A3B0V661_9ZZZZ</name>